<evidence type="ECO:0000313" key="2">
    <source>
        <dbReference type="EMBL" id="KAJ2906689.1"/>
    </source>
</evidence>
<proteinExistence type="predicted"/>
<dbReference type="PANTHER" id="PTHR48419:SF1">
    <property type="entry name" value="SULFOTRANSFERASE DOMAIN-CONTAINING PROTEIN"/>
    <property type="match status" value="1"/>
</dbReference>
<dbReference type="SUPFAM" id="SSF52540">
    <property type="entry name" value="P-loop containing nucleoside triphosphate hydrolases"/>
    <property type="match status" value="1"/>
</dbReference>
<dbReference type="Pfam" id="PF19798">
    <property type="entry name" value="Sulfotransfer_5"/>
    <property type="match status" value="1"/>
</dbReference>
<keyword evidence="3" id="KW-1185">Reference proteome</keyword>
<accession>A0AAD5RZ36</accession>
<protein>
    <recommendedName>
        <fullName evidence="4">P-loop containing nucleoside triphosphate hydrolase protein</fullName>
    </recommendedName>
</protein>
<dbReference type="PANTHER" id="PTHR48419">
    <property type="entry name" value="SULFOTRANSFERASE DOMAIN-CONTAINING PROTEIN"/>
    <property type="match status" value="1"/>
</dbReference>
<sequence length="371" mass="42483">MLCSLSERIMSTRPIFVATHPRSCSTAFERVFMTRKKDVNTVHEPFGDAFYWGPERWSERFMNDNSAREQSGYSKSTYKDVFDYIMSHDKDVSITSSRRNRSLLPCILRNLVTDKRSRRMDVQDGVTRMDPGKRLFLKDMAYHLLPPDQKQAHIAPSMKHAANGAEVDNPTMLPKETLKKFHFTFLIRHPRRSVPSYYRCTIPPLDKVTGFYHFMPNESGYDELRRLFDYLRENKIVGPAKAGEGKPTEEGEVTVTVVDADDLLDNPAGVIEAFCNEVGLSFTPEMLSWENESEEAKGQFEKWSGFHNDALGSSSLKPRTKAQQTPTPEAENEEWQAKYGEEAAKVIRDTVDANVADYEYLKKFALKVPPL</sequence>
<comment type="caution">
    <text evidence="2">The sequence shown here is derived from an EMBL/GenBank/DDBJ whole genome shotgun (WGS) entry which is preliminary data.</text>
</comment>
<organism evidence="2 3">
    <name type="scientific">Zalerion maritima</name>
    <dbReference type="NCBI Taxonomy" id="339359"/>
    <lineage>
        <taxon>Eukaryota</taxon>
        <taxon>Fungi</taxon>
        <taxon>Dikarya</taxon>
        <taxon>Ascomycota</taxon>
        <taxon>Pezizomycotina</taxon>
        <taxon>Sordariomycetes</taxon>
        <taxon>Lulworthiomycetidae</taxon>
        <taxon>Lulworthiales</taxon>
        <taxon>Lulworthiaceae</taxon>
        <taxon>Zalerion</taxon>
    </lineage>
</organism>
<evidence type="ECO:0000256" key="1">
    <source>
        <dbReference type="SAM" id="MobiDB-lite"/>
    </source>
</evidence>
<dbReference type="AlphaFoldDB" id="A0AAD5RZ36"/>
<dbReference type="EMBL" id="JAKWBI020000010">
    <property type="protein sequence ID" value="KAJ2906689.1"/>
    <property type="molecule type" value="Genomic_DNA"/>
</dbReference>
<feature type="compositionally biased region" description="Polar residues" evidence="1">
    <location>
        <begin position="311"/>
        <end position="327"/>
    </location>
</feature>
<evidence type="ECO:0000313" key="3">
    <source>
        <dbReference type="Proteomes" id="UP001201980"/>
    </source>
</evidence>
<feature type="region of interest" description="Disordered" evidence="1">
    <location>
        <begin position="310"/>
        <end position="337"/>
    </location>
</feature>
<reference evidence="2" key="1">
    <citation type="submission" date="2022-07" db="EMBL/GenBank/DDBJ databases">
        <title>Draft genome sequence of Zalerion maritima ATCC 34329, a (micro)plastics degrading marine fungus.</title>
        <authorList>
            <person name="Paco A."/>
            <person name="Goncalves M.F.M."/>
            <person name="Rocha-Santos T.A.P."/>
            <person name="Alves A."/>
        </authorList>
    </citation>
    <scope>NUCLEOTIDE SEQUENCE</scope>
    <source>
        <strain evidence="2">ATCC 34329</strain>
    </source>
</reference>
<dbReference type="InterPro" id="IPR027417">
    <property type="entry name" value="P-loop_NTPase"/>
</dbReference>
<gene>
    <name evidence="2" type="ORF">MKZ38_000425</name>
</gene>
<dbReference type="InterPro" id="IPR053226">
    <property type="entry name" value="Pyrrolopyrazine_biosynth_F"/>
</dbReference>
<evidence type="ECO:0008006" key="4">
    <source>
        <dbReference type="Google" id="ProtNLM"/>
    </source>
</evidence>
<name>A0AAD5RZ36_9PEZI</name>
<dbReference type="Gene3D" id="3.40.50.300">
    <property type="entry name" value="P-loop containing nucleotide triphosphate hydrolases"/>
    <property type="match status" value="1"/>
</dbReference>
<dbReference type="Proteomes" id="UP001201980">
    <property type="component" value="Unassembled WGS sequence"/>
</dbReference>